<gene>
    <name evidence="1" type="ORF">SAMN05421640_2006</name>
</gene>
<dbReference type="Gene3D" id="3.10.450.50">
    <property type="match status" value="1"/>
</dbReference>
<accession>A0A239J9J9</accession>
<dbReference type="RefSeq" id="WP_089356723.1">
    <property type="nucleotide sequence ID" value="NZ_FZPD01000003.1"/>
</dbReference>
<dbReference type="EMBL" id="FZPD01000003">
    <property type="protein sequence ID" value="SNT01324.1"/>
    <property type="molecule type" value="Genomic_DNA"/>
</dbReference>
<proteinExistence type="predicted"/>
<sequence>MKKVLTFTLILIALSTYSQDGNREQISNAINTMVEGWKAGNGELFASPFTDDATFKTWFGLEINGKEAIAEGHNFIFKYFYANTVWNLKVDKIRFLTDDFALAYCSGAIFKMGATEKTEPDCVPLAVFQRIDEQWKIVSFQNTLYAVGEGGKSPGDAGVAKQAIWEKVGSR</sequence>
<dbReference type="AlphaFoldDB" id="A0A239J9J9"/>
<organism evidence="1 2">
    <name type="scientific">Ekhidna lutea</name>
    <dbReference type="NCBI Taxonomy" id="447679"/>
    <lineage>
        <taxon>Bacteria</taxon>
        <taxon>Pseudomonadati</taxon>
        <taxon>Bacteroidota</taxon>
        <taxon>Cytophagia</taxon>
        <taxon>Cytophagales</taxon>
        <taxon>Reichenbachiellaceae</taxon>
        <taxon>Ekhidna</taxon>
    </lineage>
</organism>
<name>A0A239J9J9_EKHLU</name>
<dbReference type="NCBIfam" id="TIGR02246">
    <property type="entry name" value="SgcJ/EcaC family oxidoreductase"/>
    <property type="match status" value="1"/>
</dbReference>
<dbReference type="Proteomes" id="UP000198393">
    <property type="component" value="Unassembled WGS sequence"/>
</dbReference>
<keyword evidence="2" id="KW-1185">Reference proteome</keyword>
<dbReference type="InterPro" id="IPR011944">
    <property type="entry name" value="Steroid_delta5-4_isomerase"/>
</dbReference>
<evidence type="ECO:0000313" key="1">
    <source>
        <dbReference type="EMBL" id="SNT01324.1"/>
    </source>
</evidence>
<protein>
    <submittedName>
        <fullName evidence="1">Uncharacterized protein</fullName>
    </submittedName>
</protein>
<dbReference type="OrthoDB" id="2887901at2"/>
<reference evidence="1 2" key="1">
    <citation type="submission" date="2017-06" db="EMBL/GenBank/DDBJ databases">
        <authorList>
            <person name="Kim H.J."/>
            <person name="Triplett B.A."/>
        </authorList>
    </citation>
    <scope>NUCLEOTIDE SEQUENCE [LARGE SCALE GENOMIC DNA]</scope>
    <source>
        <strain evidence="1 2">DSM 19307</strain>
    </source>
</reference>
<evidence type="ECO:0000313" key="2">
    <source>
        <dbReference type="Proteomes" id="UP000198393"/>
    </source>
</evidence>
<dbReference type="InterPro" id="IPR032710">
    <property type="entry name" value="NTF2-like_dom_sf"/>
</dbReference>
<dbReference type="SUPFAM" id="SSF54427">
    <property type="entry name" value="NTF2-like"/>
    <property type="match status" value="1"/>
</dbReference>